<dbReference type="EMBL" id="JAXOVC010000008">
    <property type="protein sequence ID" value="KAK4497610.1"/>
    <property type="molecule type" value="Genomic_DNA"/>
</dbReference>
<evidence type="ECO:0000313" key="2">
    <source>
        <dbReference type="Proteomes" id="UP001305779"/>
    </source>
</evidence>
<sequence>MDQTLQQPGRIELRNRLTIDLEKPIVAHYVQHDGRPIHTKRALVSSTGRQDSFDHGIRRSTSLRESDSTMKLLQKFHKMGDHGYQVFLVYSWPAGDDWRPLDHSDQTLSRDHGGKIQQNFVSAVSELYEKGWVIIDSDYTRVLCILLDLGHAVSKDKVPKFNADAELMTWGFPAIDDSE</sequence>
<keyword evidence="2" id="KW-1185">Reference proteome</keyword>
<evidence type="ECO:0000313" key="1">
    <source>
        <dbReference type="EMBL" id="KAK4497610.1"/>
    </source>
</evidence>
<protein>
    <submittedName>
        <fullName evidence="1">Uncharacterized protein</fullName>
    </submittedName>
</protein>
<organism evidence="1 2">
    <name type="scientific">Zasmidium cellare</name>
    <name type="common">Wine cellar mold</name>
    <name type="synonym">Racodium cellare</name>
    <dbReference type="NCBI Taxonomy" id="395010"/>
    <lineage>
        <taxon>Eukaryota</taxon>
        <taxon>Fungi</taxon>
        <taxon>Dikarya</taxon>
        <taxon>Ascomycota</taxon>
        <taxon>Pezizomycotina</taxon>
        <taxon>Dothideomycetes</taxon>
        <taxon>Dothideomycetidae</taxon>
        <taxon>Mycosphaerellales</taxon>
        <taxon>Mycosphaerellaceae</taxon>
        <taxon>Zasmidium</taxon>
    </lineage>
</organism>
<proteinExistence type="predicted"/>
<comment type="caution">
    <text evidence="1">The sequence shown here is derived from an EMBL/GenBank/DDBJ whole genome shotgun (WGS) entry which is preliminary data.</text>
</comment>
<gene>
    <name evidence="1" type="ORF">PRZ48_010263</name>
</gene>
<dbReference type="Proteomes" id="UP001305779">
    <property type="component" value="Unassembled WGS sequence"/>
</dbReference>
<reference evidence="1 2" key="1">
    <citation type="journal article" date="2023" name="G3 (Bethesda)">
        <title>A chromosome-level genome assembly of Zasmidium syzygii isolated from banana leaves.</title>
        <authorList>
            <person name="van Westerhoven A.C."/>
            <person name="Mehrabi R."/>
            <person name="Talebi R."/>
            <person name="Steentjes M.B.F."/>
            <person name="Corcolon B."/>
            <person name="Chong P.A."/>
            <person name="Kema G.H.J."/>
            <person name="Seidl M.F."/>
        </authorList>
    </citation>
    <scope>NUCLEOTIDE SEQUENCE [LARGE SCALE GENOMIC DNA]</scope>
    <source>
        <strain evidence="1 2">P124</strain>
    </source>
</reference>
<accession>A0ABR0E8A8</accession>
<name>A0ABR0E8A8_ZASCE</name>